<evidence type="ECO:0000256" key="4">
    <source>
        <dbReference type="ARBA" id="ARBA00022821"/>
    </source>
</evidence>
<evidence type="ECO:0008006" key="13">
    <source>
        <dbReference type="Google" id="ProtNLM"/>
    </source>
</evidence>
<dbReference type="EMBL" id="JAGKQM010000019">
    <property type="protein sequence ID" value="KAH0857527.1"/>
    <property type="molecule type" value="Genomic_DNA"/>
</dbReference>
<feature type="compositionally biased region" description="Low complexity" evidence="9">
    <location>
        <begin position="172"/>
        <end position="182"/>
    </location>
</feature>
<protein>
    <recommendedName>
        <fullName evidence="13">MLO-like protein</fullName>
    </recommendedName>
</protein>
<feature type="transmembrane region" description="Helical" evidence="10">
    <location>
        <begin position="59"/>
        <end position="82"/>
    </location>
</feature>
<evidence type="ECO:0000256" key="2">
    <source>
        <dbReference type="ARBA" id="ARBA00006574"/>
    </source>
</evidence>
<gene>
    <name evidence="11" type="ORF">HID58_085788</name>
</gene>
<feature type="transmembrane region" description="Helical" evidence="10">
    <location>
        <begin position="18"/>
        <end position="39"/>
    </location>
</feature>
<proteinExistence type="inferred from homology"/>
<comment type="similarity">
    <text evidence="2">Belongs to the MLO family.</text>
</comment>
<dbReference type="PANTHER" id="PTHR31942:SF105">
    <property type="entry name" value="MLO-LIKE PROTEIN"/>
    <property type="match status" value="1"/>
</dbReference>
<keyword evidence="6 10" id="KW-1133">Transmembrane helix</keyword>
<keyword evidence="5" id="KW-0112">Calmodulin-binding</keyword>
<reference evidence="11 12" key="1">
    <citation type="submission" date="2021-05" db="EMBL/GenBank/DDBJ databases">
        <title>Genome Assembly of Synthetic Allotetraploid Brassica napus Reveals Homoeologous Exchanges between Subgenomes.</title>
        <authorList>
            <person name="Davis J.T."/>
        </authorList>
    </citation>
    <scope>NUCLEOTIDE SEQUENCE [LARGE SCALE GENOMIC DNA]</scope>
    <source>
        <strain evidence="12">cv. Da-Ae</strain>
        <tissue evidence="11">Seedling</tissue>
    </source>
</reference>
<evidence type="ECO:0000313" key="12">
    <source>
        <dbReference type="Proteomes" id="UP000824890"/>
    </source>
</evidence>
<dbReference type="Proteomes" id="UP000824890">
    <property type="component" value="Unassembled WGS sequence"/>
</dbReference>
<evidence type="ECO:0000256" key="7">
    <source>
        <dbReference type="ARBA" id="ARBA00023136"/>
    </source>
</evidence>
<keyword evidence="4" id="KW-0611">Plant defense</keyword>
<dbReference type="Pfam" id="PF03094">
    <property type="entry name" value="Mlo"/>
    <property type="match status" value="1"/>
</dbReference>
<sequence>MPLVQPGDHLFWFGRPRFILFLIHLVLFTNAFQLAFFAWTTYEFQLENCYHKTIVDVVIRISVGVIVQILCSYVTLPLYALVTQMGSKMKPTVFNERVATALKSWHHTAKKQIKHGRTSGSTTPFSSRPTTPTHGSSPIHLLRNVHKRSRSADESFANTLSPRNSNFDSWRPEPQQEPSSSSANHHSRFRKEDSEKMKPSSSSLELPPGPGQIRTHQHEISISLRDFSFKE</sequence>
<evidence type="ECO:0000256" key="8">
    <source>
        <dbReference type="ARBA" id="ARBA00023265"/>
    </source>
</evidence>
<comment type="subcellular location">
    <subcellularLocation>
        <location evidence="1">Membrane</location>
        <topology evidence="1">Multi-pass membrane protein</topology>
    </subcellularLocation>
</comment>
<evidence type="ECO:0000256" key="1">
    <source>
        <dbReference type="ARBA" id="ARBA00004141"/>
    </source>
</evidence>
<feature type="region of interest" description="Disordered" evidence="9">
    <location>
        <begin position="110"/>
        <end position="231"/>
    </location>
</feature>
<dbReference type="InterPro" id="IPR004326">
    <property type="entry name" value="Mlo"/>
</dbReference>
<evidence type="ECO:0000256" key="6">
    <source>
        <dbReference type="ARBA" id="ARBA00022989"/>
    </source>
</evidence>
<evidence type="ECO:0000256" key="10">
    <source>
        <dbReference type="SAM" id="Phobius"/>
    </source>
</evidence>
<evidence type="ECO:0000256" key="3">
    <source>
        <dbReference type="ARBA" id="ARBA00022692"/>
    </source>
</evidence>
<evidence type="ECO:0000313" key="11">
    <source>
        <dbReference type="EMBL" id="KAH0857527.1"/>
    </source>
</evidence>
<keyword evidence="7 10" id="KW-0472">Membrane</keyword>
<keyword evidence="8" id="KW-0568">Pathogenesis-related protein</keyword>
<evidence type="ECO:0000256" key="9">
    <source>
        <dbReference type="SAM" id="MobiDB-lite"/>
    </source>
</evidence>
<evidence type="ECO:0000256" key="5">
    <source>
        <dbReference type="ARBA" id="ARBA00022860"/>
    </source>
</evidence>
<comment type="caution">
    <text evidence="11">The sequence shown here is derived from an EMBL/GenBank/DDBJ whole genome shotgun (WGS) entry which is preliminary data.</text>
</comment>
<accession>A0ABQ7XNJ8</accession>
<feature type="compositionally biased region" description="Low complexity" evidence="9">
    <location>
        <begin position="118"/>
        <end position="133"/>
    </location>
</feature>
<organism evidence="11 12">
    <name type="scientific">Brassica napus</name>
    <name type="common">Rape</name>
    <dbReference type="NCBI Taxonomy" id="3708"/>
    <lineage>
        <taxon>Eukaryota</taxon>
        <taxon>Viridiplantae</taxon>
        <taxon>Streptophyta</taxon>
        <taxon>Embryophyta</taxon>
        <taxon>Tracheophyta</taxon>
        <taxon>Spermatophyta</taxon>
        <taxon>Magnoliopsida</taxon>
        <taxon>eudicotyledons</taxon>
        <taxon>Gunneridae</taxon>
        <taxon>Pentapetalae</taxon>
        <taxon>rosids</taxon>
        <taxon>malvids</taxon>
        <taxon>Brassicales</taxon>
        <taxon>Brassicaceae</taxon>
        <taxon>Brassiceae</taxon>
        <taxon>Brassica</taxon>
    </lineage>
</organism>
<keyword evidence="12" id="KW-1185">Reference proteome</keyword>
<keyword evidence="3 10" id="KW-0812">Transmembrane</keyword>
<feature type="compositionally biased region" description="Polar residues" evidence="9">
    <location>
        <begin position="156"/>
        <end position="168"/>
    </location>
</feature>
<name>A0ABQ7XNJ8_BRANA</name>
<dbReference type="PANTHER" id="PTHR31942">
    <property type="entry name" value="MLO-LIKE PROTEIN 1"/>
    <property type="match status" value="1"/>
</dbReference>